<evidence type="ECO:0000256" key="3">
    <source>
        <dbReference type="ARBA" id="ARBA00022692"/>
    </source>
</evidence>
<comment type="subcellular location">
    <subcellularLocation>
        <location evidence="1">Cell membrane</location>
        <topology evidence="1">Multi-pass membrane protein</topology>
    </subcellularLocation>
</comment>
<feature type="transmembrane region" description="Helical" evidence="7">
    <location>
        <begin position="241"/>
        <end position="261"/>
    </location>
</feature>
<protein>
    <submittedName>
        <fullName evidence="9">MFS transporter</fullName>
    </submittedName>
</protein>
<reference evidence="10" key="1">
    <citation type="submission" date="2023-07" db="EMBL/GenBank/DDBJ databases">
        <authorList>
            <person name="Deng Y."/>
            <person name="Zhang Y.-Q."/>
        </authorList>
    </citation>
    <scope>NUCLEOTIDE SEQUENCE [LARGE SCALE GENOMIC DNA]</scope>
    <source>
        <strain evidence="10">CPCC 205710</strain>
    </source>
</reference>
<organism evidence="9 10">
    <name type="scientific">Mycobacterium deserti</name>
    <dbReference type="NCBI Taxonomy" id="2978347"/>
    <lineage>
        <taxon>Bacteria</taxon>
        <taxon>Bacillati</taxon>
        <taxon>Actinomycetota</taxon>
        <taxon>Actinomycetes</taxon>
        <taxon>Mycobacteriales</taxon>
        <taxon>Mycobacteriaceae</taxon>
        <taxon>Mycobacterium</taxon>
    </lineage>
</organism>
<feature type="transmembrane region" description="Helical" evidence="7">
    <location>
        <begin position="24"/>
        <end position="44"/>
    </location>
</feature>
<feature type="transmembrane region" description="Helical" evidence="7">
    <location>
        <begin position="374"/>
        <end position="394"/>
    </location>
</feature>
<keyword evidence="10" id="KW-1185">Reference proteome</keyword>
<comment type="caution">
    <text evidence="9">The sequence shown here is derived from an EMBL/GenBank/DDBJ whole genome shotgun (WGS) entry which is preliminary data.</text>
</comment>
<dbReference type="Gene3D" id="1.20.1250.20">
    <property type="entry name" value="MFS general substrate transporter like domains"/>
    <property type="match status" value="1"/>
</dbReference>
<feature type="transmembrane region" description="Helical" evidence="7">
    <location>
        <begin position="212"/>
        <end position="229"/>
    </location>
</feature>
<feature type="transmembrane region" description="Helical" evidence="7">
    <location>
        <begin position="116"/>
        <end position="138"/>
    </location>
</feature>
<feature type="region of interest" description="Disordered" evidence="6">
    <location>
        <begin position="521"/>
        <end position="548"/>
    </location>
</feature>
<evidence type="ECO:0000256" key="7">
    <source>
        <dbReference type="SAM" id="Phobius"/>
    </source>
</evidence>
<feature type="transmembrane region" description="Helical" evidence="7">
    <location>
        <begin position="415"/>
        <end position="433"/>
    </location>
</feature>
<dbReference type="SUPFAM" id="SSF103473">
    <property type="entry name" value="MFS general substrate transporter"/>
    <property type="match status" value="1"/>
</dbReference>
<proteinExistence type="predicted"/>
<feature type="transmembrane region" description="Helical" evidence="7">
    <location>
        <begin position="181"/>
        <end position="200"/>
    </location>
</feature>
<feature type="transmembrane region" description="Helical" evidence="7">
    <location>
        <begin position="150"/>
        <end position="175"/>
    </location>
</feature>
<dbReference type="Pfam" id="PF07690">
    <property type="entry name" value="MFS_1"/>
    <property type="match status" value="1"/>
</dbReference>
<evidence type="ECO:0000256" key="5">
    <source>
        <dbReference type="ARBA" id="ARBA00023136"/>
    </source>
</evidence>
<dbReference type="InterPro" id="IPR011701">
    <property type="entry name" value="MFS"/>
</dbReference>
<gene>
    <name evidence="9" type="ORF">N4S67_07215</name>
</gene>
<dbReference type="Proteomes" id="UP001206639">
    <property type="component" value="Unassembled WGS sequence"/>
</dbReference>
<dbReference type="CDD" id="cd17321">
    <property type="entry name" value="MFS_MMR_MDR_like"/>
    <property type="match status" value="1"/>
</dbReference>
<dbReference type="RefSeq" id="WP_260992277.1">
    <property type="nucleotide sequence ID" value="NZ_JAODWD010000002.1"/>
</dbReference>
<keyword evidence="5 7" id="KW-0472">Membrane</keyword>
<evidence type="ECO:0000256" key="6">
    <source>
        <dbReference type="SAM" id="MobiDB-lite"/>
    </source>
</evidence>
<feature type="transmembrane region" description="Helical" evidence="7">
    <location>
        <begin position="282"/>
        <end position="303"/>
    </location>
</feature>
<dbReference type="Gene3D" id="1.20.1720.10">
    <property type="entry name" value="Multidrug resistance protein D"/>
    <property type="match status" value="1"/>
</dbReference>
<keyword evidence="4 7" id="KW-1133">Transmembrane helix</keyword>
<evidence type="ECO:0000313" key="9">
    <source>
        <dbReference type="EMBL" id="MCT7658209.1"/>
    </source>
</evidence>
<feature type="transmembrane region" description="Helical" evidence="7">
    <location>
        <begin position="483"/>
        <end position="505"/>
    </location>
</feature>
<feature type="transmembrane region" description="Helical" evidence="7">
    <location>
        <begin position="343"/>
        <end position="362"/>
    </location>
</feature>
<dbReference type="PANTHER" id="PTHR42718:SF9">
    <property type="entry name" value="MAJOR FACILITATOR SUPERFAMILY MULTIDRUG TRANSPORTER MFSC"/>
    <property type="match status" value="1"/>
</dbReference>
<keyword evidence="2" id="KW-0813">Transport</keyword>
<dbReference type="PANTHER" id="PTHR42718">
    <property type="entry name" value="MAJOR FACILITATOR SUPERFAMILY MULTIDRUG TRANSPORTER MFSC"/>
    <property type="match status" value="1"/>
</dbReference>
<dbReference type="EMBL" id="JAODWD010000002">
    <property type="protein sequence ID" value="MCT7658209.1"/>
    <property type="molecule type" value="Genomic_DNA"/>
</dbReference>
<dbReference type="InterPro" id="IPR020846">
    <property type="entry name" value="MFS_dom"/>
</dbReference>
<feature type="domain" description="Major facilitator superfamily (MFS) profile" evidence="8">
    <location>
        <begin position="26"/>
        <end position="510"/>
    </location>
</feature>
<evidence type="ECO:0000256" key="2">
    <source>
        <dbReference type="ARBA" id="ARBA00022448"/>
    </source>
</evidence>
<evidence type="ECO:0000259" key="8">
    <source>
        <dbReference type="PROSITE" id="PS50850"/>
    </source>
</evidence>
<evidence type="ECO:0000256" key="4">
    <source>
        <dbReference type="ARBA" id="ARBA00022989"/>
    </source>
</evidence>
<name>A0ABT2M9B6_9MYCO</name>
<evidence type="ECO:0000256" key="1">
    <source>
        <dbReference type="ARBA" id="ARBA00004651"/>
    </source>
</evidence>
<dbReference type="InterPro" id="IPR036259">
    <property type="entry name" value="MFS_trans_sf"/>
</dbReference>
<accession>A0ABT2M9B6</accession>
<feature type="transmembrane region" description="Helical" evidence="7">
    <location>
        <begin position="64"/>
        <end position="84"/>
    </location>
</feature>
<keyword evidence="3 7" id="KW-0812">Transmembrane</keyword>
<feature type="transmembrane region" description="Helical" evidence="7">
    <location>
        <begin position="315"/>
        <end position="336"/>
    </location>
</feature>
<feature type="compositionally biased region" description="Basic and acidic residues" evidence="6">
    <location>
        <begin position="524"/>
        <end position="548"/>
    </location>
</feature>
<dbReference type="PROSITE" id="PS50850">
    <property type="entry name" value="MFS"/>
    <property type="match status" value="1"/>
</dbReference>
<sequence length="548" mass="57463">MVDARVRSDQNDASITSLSSRSRVWLLTVACMGVSLVITSMVALNTALPDIAVETAATQTQLTWVVDGYTLVLACLLLPAGALGDRYGRRGALLLGLAVFTVASIAPLIFGSPVELIIARAVAGIGAAFVMPATLSLLTAAYPRDERNKAVGIWAGVAGSSAVIGFLGSGVLLHFWSWQSIFWAFALSGAGLFVLTLTVASSRDQEATPLDWLGAVLIGGAVAIFVFGVVEAPVRGWTHPAVYGCMAAGVVLAIVFAFVELRRTHPLLDVRLFARPDFATGAVGVTFFFLANFGFFFVSMQYMQLLLGYTPLQTALALAPLMVPVLILSVATPWFLPRAGLRLVVSTGLLLIAVGLFCTRILDLNSPYVDLVWPLLIMATGIGLCTAPTTSAIMGAVPDEKQGVASAVNDTTREVGAAIGIAVAGSVLAAQYGQQLQPHLALLPEAARESASNSLAEALAVAARLGPQGAQLSEFARTAFLDAMQASFTVLALTTAAAAAFVAIWSPGRDGEQLRAVQRLRSRRRDEVSGPVPDHDDAGVRTTAGDRG</sequence>
<evidence type="ECO:0000313" key="10">
    <source>
        <dbReference type="Proteomes" id="UP001206639"/>
    </source>
</evidence>
<feature type="transmembrane region" description="Helical" evidence="7">
    <location>
        <begin position="91"/>
        <end position="110"/>
    </location>
</feature>